<dbReference type="OrthoDB" id="434393at2759"/>
<comment type="caution">
    <text evidence="6">The sequence shown here is derived from an EMBL/GenBank/DDBJ whole genome shotgun (WGS) entry which is preliminary data.</text>
</comment>
<evidence type="ECO:0000256" key="4">
    <source>
        <dbReference type="ARBA" id="ARBA00022989"/>
    </source>
</evidence>
<dbReference type="EMBL" id="LWDF02000275">
    <property type="protein sequence ID" value="KAE8250892.1"/>
    <property type="molecule type" value="Genomic_DNA"/>
</dbReference>
<name>A0A177TCZ6_9BASI</name>
<keyword evidence="3" id="KW-0812">Transmembrane</keyword>
<dbReference type="PANTHER" id="PTHR12290">
    <property type="entry name" value="CORNICHON-RELATED"/>
    <property type="match status" value="1"/>
</dbReference>
<evidence type="ECO:0000313" key="7">
    <source>
        <dbReference type="Proteomes" id="UP000077521"/>
    </source>
</evidence>
<sequence length="137" mass="15944">MTGEGWLFLFAVLLSAVLLFTMVFYIIMFSDLECDYINPIDLCNKLNQFTIPEMIAHAVLTVFFLLSGQWIAFILNAPLVAFNVKKVMDNNHMLDATEIFRTLSQHKKECFIKLGFYLISFFFYLYRMIVALIAETE</sequence>
<dbReference type="Proteomes" id="UP000077521">
    <property type="component" value="Unassembled WGS sequence"/>
</dbReference>
<reference evidence="6" key="2">
    <citation type="journal article" date="2019" name="IMA Fungus">
        <title>Genome sequencing and comparison of five Tilletia species to identify candidate genes for the detection of regulated species infecting wheat.</title>
        <authorList>
            <person name="Nguyen H.D.T."/>
            <person name="Sultana T."/>
            <person name="Kesanakurti P."/>
            <person name="Hambleton S."/>
        </authorList>
    </citation>
    <scope>NUCLEOTIDE SEQUENCE</scope>
    <source>
        <strain evidence="6">DAOMC 236416</strain>
    </source>
</reference>
<dbReference type="GO" id="GO:0016192">
    <property type="term" value="P:vesicle-mediated transport"/>
    <property type="evidence" value="ECO:0007669"/>
    <property type="project" value="InterPro"/>
</dbReference>
<gene>
    <name evidence="6" type="ORF">A4X13_0g4283</name>
</gene>
<comment type="subcellular location">
    <subcellularLocation>
        <location evidence="1">Membrane</location>
        <topology evidence="1">Multi-pass membrane protein</topology>
    </subcellularLocation>
</comment>
<accession>A0A177TCZ6</accession>
<evidence type="ECO:0000256" key="5">
    <source>
        <dbReference type="ARBA" id="ARBA00023136"/>
    </source>
</evidence>
<keyword evidence="4" id="KW-1133">Transmembrane helix</keyword>
<evidence type="ECO:0000256" key="2">
    <source>
        <dbReference type="ARBA" id="ARBA00010095"/>
    </source>
</evidence>
<evidence type="ECO:0000256" key="3">
    <source>
        <dbReference type="ARBA" id="ARBA00022692"/>
    </source>
</evidence>
<dbReference type="AlphaFoldDB" id="A0A177TCZ6"/>
<dbReference type="SMART" id="SM01398">
    <property type="entry name" value="Cornichon"/>
    <property type="match status" value="1"/>
</dbReference>
<evidence type="ECO:0000313" key="6">
    <source>
        <dbReference type="EMBL" id="KAE8250892.1"/>
    </source>
</evidence>
<keyword evidence="5" id="KW-0472">Membrane</keyword>
<keyword evidence="7" id="KW-1185">Reference proteome</keyword>
<protein>
    <submittedName>
        <fullName evidence="6">Uncharacterized protein</fullName>
    </submittedName>
</protein>
<dbReference type="InterPro" id="IPR003377">
    <property type="entry name" value="Cornichon"/>
</dbReference>
<dbReference type="GO" id="GO:0016020">
    <property type="term" value="C:membrane"/>
    <property type="evidence" value="ECO:0007669"/>
    <property type="project" value="UniProtKB-SubCell"/>
</dbReference>
<organism evidence="6 7">
    <name type="scientific">Tilletia indica</name>
    <dbReference type="NCBI Taxonomy" id="43049"/>
    <lineage>
        <taxon>Eukaryota</taxon>
        <taxon>Fungi</taxon>
        <taxon>Dikarya</taxon>
        <taxon>Basidiomycota</taxon>
        <taxon>Ustilaginomycotina</taxon>
        <taxon>Exobasidiomycetes</taxon>
        <taxon>Tilletiales</taxon>
        <taxon>Tilletiaceae</taxon>
        <taxon>Tilletia</taxon>
    </lineage>
</organism>
<dbReference type="InterPro" id="IPR033466">
    <property type="entry name" value="Cornichon_conserved"/>
</dbReference>
<evidence type="ECO:0000256" key="1">
    <source>
        <dbReference type="ARBA" id="ARBA00004141"/>
    </source>
</evidence>
<comment type="similarity">
    <text evidence="2">Belongs to the cornichon family.</text>
</comment>
<reference evidence="6" key="1">
    <citation type="submission" date="2016-04" db="EMBL/GenBank/DDBJ databases">
        <authorList>
            <person name="Nguyen H.D."/>
            <person name="Samba Siva P."/>
            <person name="Cullis J."/>
            <person name="Levesque C.A."/>
            <person name="Hambleton S."/>
        </authorList>
    </citation>
    <scope>NUCLEOTIDE SEQUENCE</scope>
    <source>
        <strain evidence="6">DAOMC 236416</strain>
    </source>
</reference>
<dbReference type="PROSITE" id="PS01340">
    <property type="entry name" value="CORNICHON"/>
    <property type="match status" value="1"/>
</dbReference>
<proteinExistence type="inferred from homology"/>
<dbReference type="Pfam" id="PF03311">
    <property type="entry name" value="Cornichon"/>
    <property type="match status" value="1"/>
</dbReference>